<accession>A0A1F6F382</accession>
<dbReference type="HAMAP" id="MF_01328_B">
    <property type="entry name" value="Ribosomal_uL4_B"/>
    <property type="match status" value="1"/>
</dbReference>
<feature type="compositionally biased region" description="Basic residues" evidence="6">
    <location>
        <begin position="59"/>
        <end position="76"/>
    </location>
</feature>
<evidence type="ECO:0000313" key="8">
    <source>
        <dbReference type="Proteomes" id="UP000177372"/>
    </source>
</evidence>
<keyword evidence="5" id="KW-0694">RNA-binding</keyword>
<dbReference type="GO" id="GO:1990904">
    <property type="term" value="C:ribonucleoprotein complex"/>
    <property type="evidence" value="ECO:0007669"/>
    <property type="project" value="UniProtKB-KW"/>
</dbReference>
<dbReference type="InterPro" id="IPR013005">
    <property type="entry name" value="Ribosomal_uL4-like"/>
</dbReference>
<dbReference type="SUPFAM" id="SSF52166">
    <property type="entry name" value="Ribosomal protein L4"/>
    <property type="match status" value="1"/>
</dbReference>
<sequence length="231" mass="25281">MNADIYNTQGKKTGTVELTKSVFDVSWNDALMHQVVTSMQANARPTVAHVKTRGEVRGGGRKPWRQKGTGRARHGSIRSPIWRGGGVTHGPRSDKNYTRAVPKKMRIKALFMALSRKLKDGEIIFVDSLAMAEPKTALAKKTLLALSRVSGFEKISDKRENAALIALSSPTEATKKSYRNIGNVRTVDVKDLNPVSVLGSTYLVIENPEASLAVVAKRASKKTNSKLEPKT</sequence>
<dbReference type="AlphaFoldDB" id="A0A1F6F382"/>
<comment type="function">
    <text evidence="5">Forms part of the polypeptide exit tunnel.</text>
</comment>
<dbReference type="NCBIfam" id="TIGR03953">
    <property type="entry name" value="rplD_bact"/>
    <property type="match status" value="1"/>
</dbReference>
<comment type="caution">
    <text evidence="7">The sequence shown here is derived from an EMBL/GenBank/DDBJ whole genome shotgun (WGS) entry which is preliminary data.</text>
</comment>
<comment type="similarity">
    <text evidence="1 5">Belongs to the universal ribosomal protein uL4 family.</text>
</comment>
<dbReference type="GO" id="GO:0005840">
    <property type="term" value="C:ribosome"/>
    <property type="evidence" value="ECO:0007669"/>
    <property type="project" value="UniProtKB-KW"/>
</dbReference>
<dbReference type="Proteomes" id="UP000177372">
    <property type="component" value="Unassembled WGS sequence"/>
</dbReference>
<dbReference type="Gene3D" id="3.40.1370.10">
    <property type="match status" value="1"/>
</dbReference>
<evidence type="ECO:0000313" key="7">
    <source>
        <dbReference type="EMBL" id="OGG80293.1"/>
    </source>
</evidence>
<organism evidence="7 8">
    <name type="scientific">Candidatus Kaiserbacteria bacterium RIFCSPLOWO2_01_FULL_54_13</name>
    <dbReference type="NCBI Taxonomy" id="1798512"/>
    <lineage>
        <taxon>Bacteria</taxon>
        <taxon>Candidatus Kaiseribacteriota</taxon>
    </lineage>
</organism>
<dbReference type="PANTHER" id="PTHR10746">
    <property type="entry name" value="50S RIBOSOMAL PROTEIN L4"/>
    <property type="match status" value="1"/>
</dbReference>
<reference evidence="7 8" key="1">
    <citation type="journal article" date="2016" name="Nat. Commun.">
        <title>Thousands of microbial genomes shed light on interconnected biogeochemical processes in an aquifer system.</title>
        <authorList>
            <person name="Anantharaman K."/>
            <person name="Brown C.T."/>
            <person name="Hug L.A."/>
            <person name="Sharon I."/>
            <person name="Castelle C.J."/>
            <person name="Probst A.J."/>
            <person name="Thomas B.C."/>
            <person name="Singh A."/>
            <person name="Wilkins M.J."/>
            <person name="Karaoz U."/>
            <person name="Brodie E.L."/>
            <person name="Williams K.H."/>
            <person name="Hubbard S.S."/>
            <person name="Banfield J.F."/>
        </authorList>
    </citation>
    <scope>NUCLEOTIDE SEQUENCE [LARGE SCALE GENOMIC DNA]</scope>
</reference>
<comment type="function">
    <text evidence="5">One of the primary rRNA binding proteins, this protein initially binds near the 5'-end of the 23S rRNA. It is important during the early stages of 50S assembly. It makes multiple contacts with different domains of the 23S rRNA in the assembled 50S subunit and ribosome.</text>
</comment>
<evidence type="ECO:0000256" key="2">
    <source>
        <dbReference type="ARBA" id="ARBA00022980"/>
    </source>
</evidence>
<evidence type="ECO:0000256" key="3">
    <source>
        <dbReference type="ARBA" id="ARBA00023274"/>
    </source>
</evidence>
<evidence type="ECO:0000256" key="5">
    <source>
        <dbReference type="HAMAP-Rule" id="MF_01328"/>
    </source>
</evidence>
<dbReference type="GO" id="GO:0003735">
    <property type="term" value="F:structural constituent of ribosome"/>
    <property type="evidence" value="ECO:0007669"/>
    <property type="project" value="InterPro"/>
</dbReference>
<evidence type="ECO:0000256" key="4">
    <source>
        <dbReference type="ARBA" id="ARBA00035244"/>
    </source>
</evidence>
<evidence type="ECO:0000256" key="6">
    <source>
        <dbReference type="SAM" id="MobiDB-lite"/>
    </source>
</evidence>
<proteinExistence type="inferred from homology"/>
<protein>
    <recommendedName>
        <fullName evidence="4 5">Large ribosomal subunit protein uL4</fullName>
    </recommendedName>
</protein>
<dbReference type="InterPro" id="IPR002136">
    <property type="entry name" value="Ribosomal_uL4"/>
</dbReference>
<dbReference type="GO" id="GO:0006412">
    <property type="term" value="P:translation"/>
    <property type="evidence" value="ECO:0007669"/>
    <property type="project" value="UniProtKB-UniRule"/>
</dbReference>
<dbReference type="STRING" id="1798512.A3A39_03420"/>
<keyword evidence="3 5" id="KW-0687">Ribonucleoprotein</keyword>
<dbReference type="EMBL" id="MFLZ01000010">
    <property type="protein sequence ID" value="OGG80293.1"/>
    <property type="molecule type" value="Genomic_DNA"/>
</dbReference>
<gene>
    <name evidence="5" type="primary">rplD</name>
    <name evidence="7" type="ORF">A3A39_03420</name>
</gene>
<comment type="subunit">
    <text evidence="5">Part of the 50S ribosomal subunit.</text>
</comment>
<feature type="region of interest" description="Disordered" evidence="6">
    <location>
        <begin position="53"/>
        <end position="96"/>
    </location>
</feature>
<evidence type="ECO:0000256" key="1">
    <source>
        <dbReference type="ARBA" id="ARBA00010528"/>
    </source>
</evidence>
<keyword evidence="5" id="KW-0699">rRNA-binding</keyword>
<name>A0A1F6F382_9BACT</name>
<keyword evidence="2 5" id="KW-0689">Ribosomal protein</keyword>
<dbReference type="PANTHER" id="PTHR10746:SF6">
    <property type="entry name" value="LARGE RIBOSOMAL SUBUNIT PROTEIN UL4M"/>
    <property type="match status" value="1"/>
</dbReference>
<dbReference type="Pfam" id="PF00573">
    <property type="entry name" value="Ribosomal_L4"/>
    <property type="match status" value="1"/>
</dbReference>
<dbReference type="InterPro" id="IPR023574">
    <property type="entry name" value="Ribosomal_uL4_dom_sf"/>
</dbReference>
<dbReference type="GO" id="GO:0019843">
    <property type="term" value="F:rRNA binding"/>
    <property type="evidence" value="ECO:0007669"/>
    <property type="project" value="UniProtKB-UniRule"/>
</dbReference>